<dbReference type="InterPro" id="IPR017932">
    <property type="entry name" value="GATase_2_dom"/>
</dbReference>
<reference evidence="2" key="1">
    <citation type="journal article" date="2020" name="mSystems">
        <title>Genome- and Community-Level Interaction Insights into Carbon Utilization and Element Cycling Functions of Hydrothermarchaeota in Hydrothermal Sediment.</title>
        <authorList>
            <person name="Zhou Z."/>
            <person name="Liu Y."/>
            <person name="Xu W."/>
            <person name="Pan J."/>
            <person name="Luo Z.H."/>
            <person name="Li M."/>
        </authorList>
    </citation>
    <scope>NUCLEOTIDE SEQUENCE [LARGE SCALE GENOMIC DNA]</scope>
    <source>
        <strain evidence="2">SpSt-69</strain>
    </source>
</reference>
<proteinExistence type="predicted"/>
<dbReference type="SUPFAM" id="SSF56235">
    <property type="entry name" value="N-terminal nucleophile aminohydrolases (Ntn hydrolases)"/>
    <property type="match status" value="1"/>
</dbReference>
<dbReference type="PROSITE" id="PS51278">
    <property type="entry name" value="GATASE_TYPE_2"/>
    <property type="match status" value="1"/>
</dbReference>
<dbReference type="InterPro" id="IPR029055">
    <property type="entry name" value="Ntn_hydrolases_N"/>
</dbReference>
<evidence type="ECO:0000313" key="2">
    <source>
        <dbReference type="EMBL" id="HGL17199.1"/>
    </source>
</evidence>
<name>A0A7V3ZX17_UNCW3</name>
<sequence>MKEGVLSCGIFGYVGRSKVKLSNIKSLLKELENLKEEVDNSPLGGHGAGYFHLSDGLVVYHNRVGYYENRSPVDVLFELGEFSPDDEVNFFAGHVRRASDEFSKIEDLDELHAQPFIHVGRKYRVIGIHNGFLRNYKELAEKFKIEEYFTDSDVLTRVFLNILEKKDDISESCEELFSSVEGGNTAVFLVERRDNYWLVILHTGKTRGLVIYENTLGEILFCSRRGPLLKHFGNLISNRNFFESVYIPPKEQNLFINWWRIETDPPFRLSEY</sequence>
<dbReference type="CDD" id="cd00352">
    <property type="entry name" value="Gn_AT_II"/>
    <property type="match status" value="1"/>
</dbReference>
<feature type="domain" description="Glutamine amidotransferase type-2" evidence="1">
    <location>
        <begin position="8"/>
        <end position="272"/>
    </location>
</feature>
<dbReference type="AlphaFoldDB" id="A0A7V3ZX17"/>
<dbReference type="Pfam" id="PF13537">
    <property type="entry name" value="GATase_7"/>
    <property type="match status" value="1"/>
</dbReference>
<comment type="caution">
    <text evidence="2">The sequence shown here is derived from an EMBL/GenBank/DDBJ whole genome shotgun (WGS) entry which is preliminary data.</text>
</comment>
<protein>
    <recommendedName>
        <fullName evidence="1">Glutamine amidotransferase type-2 domain-containing protein</fullName>
    </recommendedName>
</protein>
<dbReference type="EMBL" id="DTDJ01000022">
    <property type="protein sequence ID" value="HGL17199.1"/>
    <property type="molecule type" value="Genomic_DNA"/>
</dbReference>
<evidence type="ECO:0000259" key="1">
    <source>
        <dbReference type="PROSITE" id="PS51278"/>
    </source>
</evidence>
<organism evidence="2">
    <name type="scientific">candidate division WOR-3 bacterium</name>
    <dbReference type="NCBI Taxonomy" id="2052148"/>
    <lineage>
        <taxon>Bacteria</taxon>
        <taxon>Bacteria division WOR-3</taxon>
    </lineage>
</organism>
<gene>
    <name evidence="2" type="ORF">ENU66_02535</name>
</gene>
<accession>A0A7V3ZX17</accession>
<dbReference type="Gene3D" id="3.60.20.10">
    <property type="entry name" value="Glutamine Phosphoribosylpyrophosphate, subunit 1, domain 1"/>
    <property type="match status" value="1"/>
</dbReference>